<feature type="transmembrane region" description="Helical" evidence="1">
    <location>
        <begin position="41"/>
        <end position="64"/>
    </location>
</feature>
<gene>
    <name evidence="2" type="ORF">PBRA_001670</name>
    <name evidence="3" type="ORF">PLBR_LOCUS1108</name>
</gene>
<organism evidence="2 4">
    <name type="scientific">Plasmodiophora brassicae</name>
    <name type="common">Clubroot disease agent</name>
    <dbReference type="NCBI Taxonomy" id="37360"/>
    <lineage>
        <taxon>Eukaryota</taxon>
        <taxon>Sar</taxon>
        <taxon>Rhizaria</taxon>
        <taxon>Endomyxa</taxon>
        <taxon>Phytomyxea</taxon>
        <taxon>Plasmodiophorida</taxon>
        <taxon>Plasmodiophoridae</taxon>
        <taxon>Plasmodiophora</taxon>
    </lineage>
</organism>
<name>A0A0G4J017_PLABS</name>
<keyword evidence="4" id="KW-1185">Reference proteome</keyword>
<dbReference type="EMBL" id="OVEO01000002">
    <property type="protein sequence ID" value="SPQ93893.1"/>
    <property type="molecule type" value="Genomic_DNA"/>
</dbReference>
<keyword evidence="3" id="KW-0496">Mitochondrion</keyword>
<reference evidence="3 5" key="2">
    <citation type="submission" date="2018-03" db="EMBL/GenBank/DDBJ databases">
        <authorList>
            <person name="Fogelqvist J."/>
        </authorList>
    </citation>
    <scope>NUCLEOTIDE SEQUENCE [LARGE SCALE GENOMIC DNA]</scope>
</reference>
<keyword evidence="1" id="KW-0812">Transmembrane</keyword>
<evidence type="ECO:0000313" key="2">
    <source>
        <dbReference type="EMBL" id="CEP00616.1"/>
    </source>
</evidence>
<dbReference type="Proteomes" id="UP000290189">
    <property type="component" value="Unassembled WGS sequence"/>
</dbReference>
<keyword evidence="1" id="KW-0472">Membrane</keyword>
<dbReference type="EMBL" id="CDSF01000101">
    <property type="protein sequence ID" value="CEP00616.1"/>
    <property type="molecule type" value="Genomic_DNA"/>
</dbReference>
<accession>A0A0G4J017</accession>
<reference evidence="2 4" key="1">
    <citation type="submission" date="2015-02" db="EMBL/GenBank/DDBJ databases">
        <authorList>
            <person name="Chooi Y.-H."/>
        </authorList>
    </citation>
    <scope>NUCLEOTIDE SEQUENCE [LARGE SCALE GENOMIC DNA]</scope>
    <source>
        <strain evidence="2">E3</strain>
    </source>
</reference>
<keyword evidence="1" id="KW-1133">Transmembrane helix</keyword>
<dbReference type="Proteomes" id="UP000039324">
    <property type="component" value="Unassembled WGS sequence"/>
</dbReference>
<geneLocation type="mitochondrion" evidence="3"/>
<evidence type="ECO:0000313" key="3">
    <source>
        <dbReference type="EMBL" id="SPQ93893.1"/>
    </source>
</evidence>
<sequence>MEIWISLVLVGVGFCIRHWRVLDRFLYVFEQFHDLQHKETLVAVLVAIVVVFVILAGLLNKVALVERAAYRRALAAHRQSDQPLNPPRLLFRRSSFGPGHAAIIKQLIKTH</sequence>
<dbReference type="AlphaFoldDB" id="A0A0G4J017"/>
<proteinExistence type="predicted"/>
<evidence type="ECO:0000313" key="4">
    <source>
        <dbReference type="Proteomes" id="UP000039324"/>
    </source>
</evidence>
<protein>
    <submittedName>
        <fullName evidence="2">Uncharacterized protein</fullName>
    </submittedName>
</protein>
<evidence type="ECO:0000313" key="5">
    <source>
        <dbReference type="Proteomes" id="UP000290189"/>
    </source>
</evidence>
<evidence type="ECO:0000256" key="1">
    <source>
        <dbReference type="SAM" id="Phobius"/>
    </source>
</evidence>